<accession>A0A816FWR8</accession>
<dbReference type="Proteomes" id="UP000663855">
    <property type="component" value="Unassembled WGS sequence"/>
</dbReference>
<dbReference type="EMBL" id="CAJOBH010074471">
    <property type="protein sequence ID" value="CAF4487336.1"/>
    <property type="molecule type" value="Genomic_DNA"/>
</dbReference>
<gene>
    <name evidence="4" type="ORF">BYL167_LOCUS35407</name>
    <name evidence="1" type="ORF">CJN711_LOCUS34625</name>
    <name evidence="3" type="ORF">GIL414_LOCUS32494</name>
    <name evidence="2" type="ORF">KQP761_LOCUS33357</name>
</gene>
<proteinExistence type="predicted"/>
<feature type="non-terminal residue" evidence="2">
    <location>
        <position position="1"/>
    </location>
</feature>
<evidence type="ECO:0000313" key="1">
    <source>
        <dbReference type="EMBL" id="CAF1596375.1"/>
    </source>
</evidence>
<dbReference type="AlphaFoldDB" id="A0A816FWR8"/>
<dbReference type="EMBL" id="CAJOBJ010069180">
    <property type="protein sequence ID" value="CAF4452654.1"/>
    <property type="molecule type" value="Genomic_DNA"/>
</dbReference>
<name>A0A816FWR8_9BILA</name>
<protein>
    <submittedName>
        <fullName evidence="2">Uncharacterized protein</fullName>
    </submittedName>
</protein>
<dbReference type="Proteomes" id="UP000681967">
    <property type="component" value="Unassembled WGS sequence"/>
</dbReference>
<evidence type="ECO:0000313" key="4">
    <source>
        <dbReference type="EMBL" id="CAF4487336.1"/>
    </source>
</evidence>
<dbReference type="Proteomes" id="UP000663834">
    <property type="component" value="Unassembled WGS sequence"/>
</dbReference>
<dbReference type="EMBL" id="CAJNOW010018679">
    <property type="protein sequence ID" value="CAF1667152.1"/>
    <property type="molecule type" value="Genomic_DNA"/>
</dbReference>
<dbReference type="EMBL" id="CAJNOV010016852">
    <property type="protein sequence ID" value="CAF1596375.1"/>
    <property type="molecule type" value="Genomic_DNA"/>
</dbReference>
<evidence type="ECO:0000313" key="5">
    <source>
        <dbReference type="Proteomes" id="UP000663834"/>
    </source>
</evidence>
<reference evidence="2" key="1">
    <citation type="submission" date="2021-02" db="EMBL/GenBank/DDBJ databases">
        <authorList>
            <person name="Nowell W R."/>
        </authorList>
    </citation>
    <scope>NUCLEOTIDE SEQUENCE</scope>
</reference>
<evidence type="ECO:0000313" key="3">
    <source>
        <dbReference type="EMBL" id="CAF4452654.1"/>
    </source>
</evidence>
<dbReference type="OrthoDB" id="10432077at2759"/>
<comment type="caution">
    <text evidence="2">The sequence shown here is derived from an EMBL/GenBank/DDBJ whole genome shotgun (WGS) entry which is preliminary data.</text>
</comment>
<dbReference type="Proteomes" id="UP000681720">
    <property type="component" value="Unassembled WGS sequence"/>
</dbReference>
<evidence type="ECO:0000313" key="2">
    <source>
        <dbReference type="EMBL" id="CAF1667152.1"/>
    </source>
</evidence>
<organism evidence="2 5">
    <name type="scientific">Rotaria magnacalcarata</name>
    <dbReference type="NCBI Taxonomy" id="392030"/>
    <lineage>
        <taxon>Eukaryota</taxon>
        <taxon>Metazoa</taxon>
        <taxon>Spiralia</taxon>
        <taxon>Gnathifera</taxon>
        <taxon>Rotifera</taxon>
        <taxon>Eurotatoria</taxon>
        <taxon>Bdelloidea</taxon>
        <taxon>Philodinida</taxon>
        <taxon>Philodinidae</taxon>
        <taxon>Rotaria</taxon>
    </lineage>
</organism>
<sequence length="132" mass="15499">HLVFSATEEVACSLQRIENCLQDVLCAIKTLTKYLQRINYIDYFHTFYELILKASESLTEEPVLIRLRKPPRRYIDTIRAPTVYQSPYDMYQEQYFYVINSILNALDLCFRQSVFPLLCKVEEFVIVAANGT</sequence>